<evidence type="ECO:0000313" key="3">
    <source>
        <dbReference type="EMBL" id="ADN15229.1"/>
    </source>
</evidence>
<dbReference type="KEGG" id="cyj:Cyan7822_3279"/>
<evidence type="ECO:0000313" key="4">
    <source>
        <dbReference type="EMBL" id="ADN16423.1"/>
    </source>
</evidence>
<dbReference type="STRING" id="497965.Cyan7822_2599"/>
<reference evidence="3" key="1">
    <citation type="submission" date="2010-09" db="EMBL/GenBank/DDBJ databases">
        <title>Complete sequence of Chromosome of Cyanothece sp. PCC 7822.</title>
        <authorList>
            <consortium name="US DOE Joint Genome Institute"/>
            <person name="Lucas S."/>
            <person name="Copeland A."/>
            <person name="Lapidus A."/>
            <person name="Cheng J.-F."/>
            <person name="Bruce D."/>
            <person name="Goodwin L."/>
            <person name="Pitluck S."/>
            <person name="Saunders E."/>
            <person name="Brettin T."/>
            <person name="Detter J.C."/>
            <person name="Han C."/>
            <person name="Land M."/>
            <person name="Hauser L."/>
            <person name="Chang Y.-J."/>
            <person name="Jeffries C."/>
            <person name="Kyrpides N."/>
            <person name="Ivanova N."/>
            <person name="Mikhailova N."/>
            <person name="Pakrasi H."/>
            <person name="Sherman L."/>
            <person name="Woyke T."/>
        </authorList>
    </citation>
    <scope>NUCLEOTIDE SEQUENCE</scope>
    <source>
        <strain evidence="3">PCC 7822</strain>
    </source>
</reference>
<gene>
    <name evidence="2" type="ordered locus">Cyan7822_2599</name>
    <name evidence="3" type="ordered locus">Cyan7822_3279</name>
    <name evidence="4" type="ordered locus">Cyan7822_4513</name>
</gene>
<dbReference type="RefSeq" id="WP_013322675.1">
    <property type="nucleotide sequence ID" value="NC_014501.1"/>
</dbReference>
<feature type="coiled-coil region" evidence="1">
    <location>
        <begin position="3"/>
        <end position="30"/>
    </location>
</feature>
<dbReference type="OrthoDB" id="581513at2"/>
<sequence>MNANDLQQELERLRRDNERLGEEVAHLRKRLRNAKDPSPIERVSFKRLLELARQACLGLKRSGGKVLVTLGNLQRKFKNLREAWEFLNQEEWLLEELFPPTPKPKKFCRFCHEPITWANGAAGWLPFGLDGIRHRCKGRVPSLAPNPAIVIPFFGD</sequence>
<keyword evidence="5" id="KW-1185">Reference proteome</keyword>
<dbReference type="KEGG" id="cyj:Cyan7822_2599"/>
<dbReference type="KEGG" id="cyj:Cyan7822_4513"/>
<name>E0UCN5_GLOV7</name>
<keyword evidence="1" id="KW-0175">Coiled coil</keyword>
<evidence type="ECO:0000313" key="2">
    <source>
        <dbReference type="EMBL" id="ADN14570.1"/>
    </source>
</evidence>
<dbReference type="EMBL" id="CP002198">
    <property type="protein sequence ID" value="ADN16423.1"/>
    <property type="molecule type" value="Genomic_DNA"/>
</dbReference>
<dbReference type="EMBL" id="CP002198">
    <property type="protein sequence ID" value="ADN15229.1"/>
    <property type="molecule type" value="Genomic_DNA"/>
</dbReference>
<dbReference type="eggNOG" id="ENOG50333QZ">
    <property type="taxonomic scope" value="Bacteria"/>
</dbReference>
<evidence type="ECO:0000256" key="1">
    <source>
        <dbReference type="SAM" id="Coils"/>
    </source>
</evidence>
<reference evidence="5" key="2">
    <citation type="journal article" date="2011" name="MBio">
        <title>Novel metabolic attributes of the genus Cyanothece, comprising a group of unicellular nitrogen-fixing Cyanobacteria.</title>
        <authorList>
            <person name="Bandyopadhyay A."/>
            <person name="Elvitigala T."/>
            <person name="Welsh E."/>
            <person name="Stockel J."/>
            <person name="Liberton M."/>
            <person name="Min H."/>
            <person name="Sherman L.A."/>
            <person name="Pakrasi H.B."/>
        </authorList>
    </citation>
    <scope>NUCLEOTIDE SEQUENCE [LARGE SCALE GENOMIC DNA]</scope>
    <source>
        <strain evidence="5">PCC 7822</strain>
    </source>
</reference>
<dbReference type="AlphaFoldDB" id="E0UCN5"/>
<dbReference type="Proteomes" id="UP000008206">
    <property type="component" value="Chromosome"/>
</dbReference>
<proteinExistence type="predicted"/>
<organism evidence="3 5">
    <name type="scientific">Gloeothece verrucosa (strain PCC 7822)</name>
    <name type="common">Cyanothece sp. (strain PCC 7822)</name>
    <dbReference type="NCBI Taxonomy" id="497965"/>
    <lineage>
        <taxon>Bacteria</taxon>
        <taxon>Bacillati</taxon>
        <taxon>Cyanobacteriota</taxon>
        <taxon>Cyanophyceae</taxon>
        <taxon>Oscillatoriophycideae</taxon>
        <taxon>Chroococcales</taxon>
        <taxon>Aphanothecaceae</taxon>
        <taxon>Gloeothece</taxon>
        <taxon>Gloeothece verrucosa</taxon>
    </lineage>
</organism>
<dbReference type="HOGENOM" id="CLU_1683649_0_0_3"/>
<accession>E0UCN5</accession>
<protein>
    <submittedName>
        <fullName evidence="3">Uncharacterized protein</fullName>
    </submittedName>
</protein>
<evidence type="ECO:0000313" key="5">
    <source>
        <dbReference type="Proteomes" id="UP000008206"/>
    </source>
</evidence>
<dbReference type="EMBL" id="CP002198">
    <property type="protein sequence ID" value="ADN14570.1"/>
    <property type="molecule type" value="Genomic_DNA"/>
</dbReference>